<evidence type="ECO:0000313" key="3">
    <source>
        <dbReference type="Proteomes" id="UP001229421"/>
    </source>
</evidence>
<sequence length="151" mass="17112">MALSGKLIGYVEISKKGDFFHDLIRHKPHEMSAIVPDKLHECDVLEGERGAVGSIISWNYTHDGKRKVAKQLIESVNEENHTVVFKVIEGDLVDEYKSFKSMWHVEPKGDKQVGTVTLEFERADTSVPYPTSLLDYVCNIIKDMDAHNNVL</sequence>
<dbReference type="SUPFAM" id="SSF55961">
    <property type="entry name" value="Bet v1-like"/>
    <property type="match status" value="1"/>
</dbReference>
<dbReference type="GO" id="GO:0006952">
    <property type="term" value="P:defense response"/>
    <property type="evidence" value="ECO:0007669"/>
    <property type="project" value="InterPro"/>
</dbReference>
<dbReference type="CDD" id="cd07816">
    <property type="entry name" value="Bet_v1-like"/>
    <property type="match status" value="1"/>
</dbReference>
<comment type="caution">
    <text evidence="2">The sequence shown here is derived from an EMBL/GenBank/DDBJ whole genome shotgun (WGS) entry which is preliminary data.</text>
</comment>
<keyword evidence="3" id="KW-1185">Reference proteome</keyword>
<dbReference type="InterPro" id="IPR051761">
    <property type="entry name" value="MLP-like_ligand-binding"/>
</dbReference>
<dbReference type="Gene3D" id="3.30.530.20">
    <property type="match status" value="1"/>
</dbReference>
<dbReference type="Pfam" id="PF00407">
    <property type="entry name" value="Bet_v_1"/>
    <property type="match status" value="1"/>
</dbReference>
<protein>
    <recommendedName>
        <fullName evidence="1">Bet v I/Major latex protein domain-containing protein</fullName>
    </recommendedName>
</protein>
<feature type="domain" description="Bet v I/Major latex protein" evidence="1">
    <location>
        <begin position="2"/>
        <end position="149"/>
    </location>
</feature>
<reference evidence="2" key="1">
    <citation type="journal article" date="2023" name="bioRxiv">
        <title>Improved chromosome-level genome assembly for marigold (Tagetes erecta).</title>
        <authorList>
            <person name="Jiang F."/>
            <person name="Yuan L."/>
            <person name="Wang S."/>
            <person name="Wang H."/>
            <person name="Xu D."/>
            <person name="Wang A."/>
            <person name="Fan W."/>
        </authorList>
    </citation>
    <scope>NUCLEOTIDE SEQUENCE</scope>
    <source>
        <strain evidence="2">WSJ</strain>
        <tissue evidence="2">Leaf</tissue>
    </source>
</reference>
<gene>
    <name evidence="2" type="ORF">QVD17_21059</name>
</gene>
<dbReference type="PANTHER" id="PTHR31907">
    <property type="entry name" value="MLP-LIKE PROTEIN 423"/>
    <property type="match status" value="1"/>
</dbReference>
<dbReference type="SMART" id="SM01037">
    <property type="entry name" value="Bet_v_1"/>
    <property type="match status" value="1"/>
</dbReference>
<name>A0AAD8NYM7_TARER</name>
<dbReference type="AlphaFoldDB" id="A0AAD8NYM7"/>
<evidence type="ECO:0000259" key="1">
    <source>
        <dbReference type="SMART" id="SM01037"/>
    </source>
</evidence>
<dbReference type="InterPro" id="IPR023393">
    <property type="entry name" value="START-like_dom_sf"/>
</dbReference>
<dbReference type="Proteomes" id="UP001229421">
    <property type="component" value="Unassembled WGS sequence"/>
</dbReference>
<dbReference type="InterPro" id="IPR000916">
    <property type="entry name" value="Bet_v_I/MLP"/>
</dbReference>
<organism evidence="2 3">
    <name type="scientific">Tagetes erecta</name>
    <name type="common">African marigold</name>
    <dbReference type="NCBI Taxonomy" id="13708"/>
    <lineage>
        <taxon>Eukaryota</taxon>
        <taxon>Viridiplantae</taxon>
        <taxon>Streptophyta</taxon>
        <taxon>Embryophyta</taxon>
        <taxon>Tracheophyta</taxon>
        <taxon>Spermatophyta</taxon>
        <taxon>Magnoliopsida</taxon>
        <taxon>eudicotyledons</taxon>
        <taxon>Gunneridae</taxon>
        <taxon>Pentapetalae</taxon>
        <taxon>asterids</taxon>
        <taxon>campanulids</taxon>
        <taxon>Asterales</taxon>
        <taxon>Asteraceae</taxon>
        <taxon>Asteroideae</taxon>
        <taxon>Heliantheae alliance</taxon>
        <taxon>Tageteae</taxon>
        <taxon>Tagetes</taxon>
    </lineage>
</organism>
<dbReference type="EMBL" id="JAUHHV010000005">
    <property type="protein sequence ID" value="KAK1425704.1"/>
    <property type="molecule type" value="Genomic_DNA"/>
</dbReference>
<accession>A0AAD8NYM7</accession>
<evidence type="ECO:0000313" key="2">
    <source>
        <dbReference type="EMBL" id="KAK1425704.1"/>
    </source>
</evidence>
<proteinExistence type="predicted"/>